<organism evidence="2 3">
    <name type="scientific">Arcanobacterium buesumense</name>
    <dbReference type="NCBI Taxonomy" id="2722751"/>
    <lineage>
        <taxon>Bacteria</taxon>
        <taxon>Bacillati</taxon>
        <taxon>Actinomycetota</taxon>
        <taxon>Actinomycetes</taxon>
        <taxon>Actinomycetales</taxon>
        <taxon>Actinomycetaceae</taxon>
        <taxon>Arcanobacterium</taxon>
    </lineage>
</organism>
<evidence type="ECO:0000256" key="1">
    <source>
        <dbReference type="SAM" id="Phobius"/>
    </source>
</evidence>
<keyword evidence="1" id="KW-0472">Membrane</keyword>
<reference evidence="2 3" key="1">
    <citation type="submission" date="2020-03" db="EMBL/GenBank/DDBJ databases">
        <title>Complete genome of Arcanobacterium buesumensis sp. nov. strain 2701.</title>
        <authorList>
            <person name="Borowiak M."/>
            <person name="Alssahen M."/>
            <person name="Laemmler C."/>
            <person name="Malorny B."/>
            <person name="Hassan A."/>
            <person name="Prenger-Berninghoff E."/>
            <person name="Ploetz M."/>
            <person name="Abdulmawjood A."/>
        </authorList>
    </citation>
    <scope>NUCLEOTIDE SEQUENCE [LARGE SCALE GENOMIC DNA]</scope>
    <source>
        <strain evidence="2 3">2701</strain>
    </source>
</reference>
<dbReference type="RefSeq" id="WP_168917578.1">
    <property type="nucleotide sequence ID" value="NZ_CP050804.1"/>
</dbReference>
<accession>A0A6H2EJ95</accession>
<feature type="transmembrane region" description="Helical" evidence="1">
    <location>
        <begin position="29"/>
        <end position="47"/>
    </location>
</feature>
<dbReference type="EMBL" id="CP050804">
    <property type="protein sequence ID" value="QJC21638.1"/>
    <property type="molecule type" value="Genomic_DNA"/>
</dbReference>
<dbReference type="KEGG" id="arca:HC352_03370"/>
<dbReference type="AlphaFoldDB" id="A0A6H2EJ95"/>
<evidence type="ECO:0000313" key="2">
    <source>
        <dbReference type="EMBL" id="QJC21638.1"/>
    </source>
</evidence>
<dbReference type="Proteomes" id="UP000502298">
    <property type="component" value="Chromosome"/>
</dbReference>
<proteinExistence type="predicted"/>
<protein>
    <submittedName>
        <fullName evidence="2">Uncharacterized protein</fullName>
    </submittedName>
</protein>
<evidence type="ECO:0000313" key="3">
    <source>
        <dbReference type="Proteomes" id="UP000502298"/>
    </source>
</evidence>
<keyword evidence="3" id="KW-1185">Reference proteome</keyword>
<sequence>MEDNETLEPEMRELTPDELMKLKVVRRRLILALIAGIILAACGFFAGQKAAKYETNVMPEYSINEVVLTGDSDVSYQA</sequence>
<keyword evidence="1" id="KW-0812">Transmembrane</keyword>
<keyword evidence="1" id="KW-1133">Transmembrane helix</keyword>
<gene>
    <name evidence="2" type="ORF">HC352_03370</name>
</gene>
<name>A0A6H2EJ95_9ACTO</name>